<evidence type="ECO:0000313" key="3">
    <source>
        <dbReference type="Proteomes" id="UP000886879"/>
    </source>
</evidence>
<protein>
    <recommendedName>
        <fullName evidence="4">Lipoprotein</fullName>
    </recommendedName>
</protein>
<sequence length="394" mass="44272">MKRYLSLGLSLLLLCGCTSTVSTVTDPPDSSPSPSPLVLSEDVVPLEQALAESRELDLQDSVNLKFAPGVTLECPDTVYRGQMMQIADFSDQYGDQLLHWWIPDEVWDDTYYIPQEEAEGYPYGPIYEDENGWYADSRCTGTVFYSKGEGQTFFLNDDQYDLVTAYAVYFPEESLQDSYPMEDGDLTIQQAIQMGNEYADEWCALTDFPQELRVEYVYVHDRGDGTYFYRLYYQSFLDGVILDNVFSRTTFDHFVYDSMSGIISSVEGFSCWGGGTGGVIPYDTTTTCEEILPLGDAIDILSTKLSAYTAYDVKRVALSYRLTLDGTAQTPDQYRATDKDGNLIPDCEVKLQGGSYQLYQLHPSWAFYMTRPSGRVVVCFVDAQTGEVSVVDNG</sequence>
<feature type="chain" id="PRO_5038994992" description="Lipoprotein" evidence="1">
    <location>
        <begin position="25"/>
        <end position="394"/>
    </location>
</feature>
<keyword evidence="1" id="KW-0732">Signal</keyword>
<feature type="signal peptide" evidence="1">
    <location>
        <begin position="1"/>
        <end position="24"/>
    </location>
</feature>
<name>A0A9D0YTG0_9FIRM</name>
<dbReference type="AlphaFoldDB" id="A0A9D0YTG0"/>
<gene>
    <name evidence="2" type="ORF">IAD31_04190</name>
</gene>
<comment type="caution">
    <text evidence="2">The sequence shown here is derived from an EMBL/GenBank/DDBJ whole genome shotgun (WGS) entry which is preliminary data.</text>
</comment>
<proteinExistence type="predicted"/>
<evidence type="ECO:0008006" key="4">
    <source>
        <dbReference type="Google" id="ProtNLM"/>
    </source>
</evidence>
<reference evidence="2" key="2">
    <citation type="journal article" date="2021" name="PeerJ">
        <title>Extensive microbial diversity within the chicken gut microbiome revealed by metagenomics and culture.</title>
        <authorList>
            <person name="Gilroy R."/>
            <person name="Ravi A."/>
            <person name="Getino M."/>
            <person name="Pursley I."/>
            <person name="Horton D.L."/>
            <person name="Alikhan N.F."/>
            <person name="Baker D."/>
            <person name="Gharbi K."/>
            <person name="Hall N."/>
            <person name="Watson M."/>
            <person name="Adriaenssens E.M."/>
            <person name="Foster-Nyarko E."/>
            <person name="Jarju S."/>
            <person name="Secka A."/>
            <person name="Antonio M."/>
            <person name="Oren A."/>
            <person name="Chaudhuri R.R."/>
            <person name="La Ragione R."/>
            <person name="Hildebrand F."/>
            <person name="Pallen M.J."/>
        </authorList>
    </citation>
    <scope>NUCLEOTIDE SEQUENCE</scope>
    <source>
        <strain evidence="2">ChiGjej2B2-12916</strain>
    </source>
</reference>
<organism evidence="2 3">
    <name type="scientific">Candidatus Enterenecus faecium</name>
    <dbReference type="NCBI Taxonomy" id="2840780"/>
    <lineage>
        <taxon>Bacteria</taxon>
        <taxon>Bacillati</taxon>
        <taxon>Bacillota</taxon>
        <taxon>Clostridia</taxon>
        <taxon>Eubacteriales</taxon>
        <taxon>Candidatus Enterenecus</taxon>
    </lineage>
</organism>
<dbReference type="Proteomes" id="UP000886879">
    <property type="component" value="Unassembled WGS sequence"/>
</dbReference>
<accession>A0A9D0YTG0</accession>
<reference evidence="2" key="1">
    <citation type="submission" date="2020-10" db="EMBL/GenBank/DDBJ databases">
        <authorList>
            <person name="Gilroy R."/>
        </authorList>
    </citation>
    <scope>NUCLEOTIDE SEQUENCE</scope>
    <source>
        <strain evidence="2">ChiGjej2B2-12916</strain>
    </source>
</reference>
<dbReference type="PROSITE" id="PS51257">
    <property type="entry name" value="PROKAR_LIPOPROTEIN"/>
    <property type="match status" value="1"/>
</dbReference>
<evidence type="ECO:0000256" key="1">
    <source>
        <dbReference type="SAM" id="SignalP"/>
    </source>
</evidence>
<dbReference type="EMBL" id="DVFO01000040">
    <property type="protein sequence ID" value="HIQ60780.1"/>
    <property type="molecule type" value="Genomic_DNA"/>
</dbReference>
<evidence type="ECO:0000313" key="2">
    <source>
        <dbReference type="EMBL" id="HIQ60780.1"/>
    </source>
</evidence>